<sequence>MGTRNPQGSAACRITTTETTRLLPGGNLAVLAVRPWQLRHGYNVAVGLPLWRLSDRDHDPASLVTAWVIMRAIARQRQISSLGVGWCWTLAPGFRATAYVPRRKETEDGLG</sequence>
<name>A0AAV7TQU1_PLEWA</name>
<protein>
    <submittedName>
        <fullName evidence="1">Uncharacterized protein</fullName>
    </submittedName>
</protein>
<dbReference type="Proteomes" id="UP001066276">
    <property type="component" value="Chromosome 3_2"/>
</dbReference>
<dbReference type="AlphaFoldDB" id="A0AAV7TQU1"/>
<organism evidence="1 2">
    <name type="scientific">Pleurodeles waltl</name>
    <name type="common">Iberian ribbed newt</name>
    <dbReference type="NCBI Taxonomy" id="8319"/>
    <lineage>
        <taxon>Eukaryota</taxon>
        <taxon>Metazoa</taxon>
        <taxon>Chordata</taxon>
        <taxon>Craniata</taxon>
        <taxon>Vertebrata</taxon>
        <taxon>Euteleostomi</taxon>
        <taxon>Amphibia</taxon>
        <taxon>Batrachia</taxon>
        <taxon>Caudata</taxon>
        <taxon>Salamandroidea</taxon>
        <taxon>Salamandridae</taxon>
        <taxon>Pleurodelinae</taxon>
        <taxon>Pleurodeles</taxon>
    </lineage>
</organism>
<accession>A0AAV7TQU1</accession>
<comment type="caution">
    <text evidence="1">The sequence shown here is derived from an EMBL/GenBank/DDBJ whole genome shotgun (WGS) entry which is preliminary data.</text>
</comment>
<keyword evidence="2" id="KW-1185">Reference proteome</keyword>
<proteinExistence type="predicted"/>
<evidence type="ECO:0000313" key="1">
    <source>
        <dbReference type="EMBL" id="KAJ1179035.1"/>
    </source>
</evidence>
<gene>
    <name evidence="1" type="ORF">NDU88_004274</name>
</gene>
<reference evidence="1" key="1">
    <citation type="journal article" date="2022" name="bioRxiv">
        <title>Sequencing and chromosome-scale assembly of the giantPleurodeles waltlgenome.</title>
        <authorList>
            <person name="Brown T."/>
            <person name="Elewa A."/>
            <person name="Iarovenko S."/>
            <person name="Subramanian E."/>
            <person name="Araus A.J."/>
            <person name="Petzold A."/>
            <person name="Susuki M."/>
            <person name="Suzuki K.-i.T."/>
            <person name="Hayashi T."/>
            <person name="Toyoda A."/>
            <person name="Oliveira C."/>
            <person name="Osipova E."/>
            <person name="Leigh N.D."/>
            <person name="Simon A."/>
            <person name="Yun M.H."/>
        </authorList>
    </citation>
    <scope>NUCLEOTIDE SEQUENCE</scope>
    <source>
        <strain evidence="1">20211129_DDA</strain>
        <tissue evidence="1">Liver</tissue>
    </source>
</reference>
<evidence type="ECO:0000313" key="2">
    <source>
        <dbReference type="Proteomes" id="UP001066276"/>
    </source>
</evidence>
<dbReference type="EMBL" id="JANPWB010000006">
    <property type="protein sequence ID" value="KAJ1179035.1"/>
    <property type="molecule type" value="Genomic_DNA"/>
</dbReference>